<evidence type="ECO:0000313" key="8">
    <source>
        <dbReference type="EMBL" id="EYF01363.1"/>
    </source>
</evidence>
<keyword evidence="6" id="KW-0694">RNA-binding</keyword>
<dbReference type="InterPro" id="IPR029028">
    <property type="entry name" value="Alpha/beta_knot_MTases"/>
</dbReference>
<dbReference type="Gene3D" id="3.40.1280.10">
    <property type="match status" value="1"/>
</dbReference>
<dbReference type="EMBL" id="ASRX01000083">
    <property type="protein sequence ID" value="EYF01363.1"/>
    <property type="molecule type" value="Genomic_DNA"/>
</dbReference>
<keyword evidence="3" id="KW-0808">Transferase</keyword>
<accession>A0A017SWK8</accession>
<sequence length="244" mass="26432">MAQRKLLDLLRDLDARAVAEVLEPFATPERIARFRGVFAARLDAITVLMDACYDPQNGAAVVRTCDAFGLQRMHIVERSETFLASTNVARGSERWVDVHTYRTTAEALAALRATGHELIATHPNGELQPADLRHIPRFALILGNERDGIHPELNAAATRSVAIPMRGFAESLNVSVAAAILLQHATSTREGDLPEAEKAYLYARALILTIPHAPEILAARGISLPAPLPMAATGRQGAGRVRSP</sequence>
<evidence type="ECO:0000313" key="9">
    <source>
        <dbReference type="Proteomes" id="UP000019678"/>
    </source>
</evidence>
<name>A0A017SWK8_9BACT</name>
<evidence type="ECO:0000256" key="2">
    <source>
        <dbReference type="ARBA" id="ARBA00022603"/>
    </source>
</evidence>
<evidence type="ECO:0000259" key="7">
    <source>
        <dbReference type="Pfam" id="PF00588"/>
    </source>
</evidence>
<dbReference type="Proteomes" id="UP000019678">
    <property type="component" value="Unassembled WGS sequence"/>
</dbReference>
<organism evidence="8 9">
    <name type="scientific">Chondromyces apiculatus DSM 436</name>
    <dbReference type="NCBI Taxonomy" id="1192034"/>
    <lineage>
        <taxon>Bacteria</taxon>
        <taxon>Pseudomonadati</taxon>
        <taxon>Myxococcota</taxon>
        <taxon>Polyangia</taxon>
        <taxon>Polyangiales</taxon>
        <taxon>Polyangiaceae</taxon>
        <taxon>Chondromyces</taxon>
    </lineage>
</organism>
<dbReference type="GO" id="GO:0008173">
    <property type="term" value="F:RNA methyltransferase activity"/>
    <property type="evidence" value="ECO:0007669"/>
    <property type="project" value="InterPro"/>
</dbReference>
<dbReference type="InterPro" id="IPR029026">
    <property type="entry name" value="tRNA_m1G_MTases_N"/>
</dbReference>
<dbReference type="PANTHER" id="PTHR43453:SF1">
    <property type="entry name" value="TRNA_RRNA METHYLTRANSFERASE SPOU TYPE DOMAIN-CONTAINING PROTEIN"/>
    <property type="match status" value="1"/>
</dbReference>
<dbReference type="Pfam" id="PF00588">
    <property type="entry name" value="SpoU_methylase"/>
    <property type="match status" value="1"/>
</dbReference>
<dbReference type="eggNOG" id="COG0566">
    <property type="taxonomic scope" value="Bacteria"/>
</dbReference>
<evidence type="ECO:0000256" key="3">
    <source>
        <dbReference type="ARBA" id="ARBA00022679"/>
    </source>
</evidence>
<comment type="caution">
    <text evidence="8">The sequence shown here is derived from an EMBL/GenBank/DDBJ whole genome shotgun (WGS) entry which is preliminary data.</text>
</comment>
<evidence type="ECO:0000256" key="1">
    <source>
        <dbReference type="ARBA" id="ARBA00022555"/>
    </source>
</evidence>
<dbReference type="PANTHER" id="PTHR43453">
    <property type="entry name" value="RRNA METHYLASE-LIKE"/>
    <property type="match status" value="1"/>
</dbReference>
<protein>
    <recommendedName>
        <fullName evidence="7">tRNA/rRNA methyltransferase SpoU type domain-containing protein</fullName>
    </recommendedName>
</protein>
<dbReference type="SUPFAM" id="SSF75217">
    <property type="entry name" value="alpha/beta knot"/>
    <property type="match status" value="1"/>
</dbReference>
<feature type="domain" description="tRNA/rRNA methyltransferase SpoU type" evidence="7">
    <location>
        <begin position="45"/>
        <end position="182"/>
    </location>
</feature>
<dbReference type="InterPro" id="IPR001537">
    <property type="entry name" value="SpoU_MeTrfase"/>
</dbReference>
<dbReference type="GO" id="GO:0000049">
    <property type="term" value="F:tRNA binding"/>
    <property type="evidence" value="ECO:0007669"/>
    <property type="project" value="UniProtKB-KW"/>
</dbReference>
<gene>
    <name evidence="8" type="ORF">CAP_8405</name>
</gene>
<keyword evidence="4" id="KW-0949">S-adenosyl-L-methionine</keyword>
<keyword evidence="9" id="KW-1185">Reference proteome</keyword>
<keyword evidence="2" id="KW-0489">Methyltransferase</keyword>
<reference evidence="8 9" key="1">
    <citation type="submission" date="2013-05" db="EMBL/GenBank/DDBJ databases">
        <title>Genome assembly of Chondromyces apiculatus DSM 436.</title>
        <authorList>
            <person name="Sharma G."/>
            <person name="Khatri I."/>
            <person name="Kaur C."/>
            <person name="Mayilraj S."/>
            <person name="Subramanian S."/>
        </authorList>
    </citation>
    <scope>NUCLEOTIDE SEQUENCE [LARGE SCALE GENOMIC DNA]</scope>
    <source>
        <strain evidence="8 9">DSM 436</strain>
    </source>
</reference>
<dbReference type="AlphaFoldDB" id="A0A017SWK8"/>
<evidence type="ECO:0000256" key="4">
    <source>
        <dbReference type="ARBA" id="ARBA00022691"/>
    </source>
</evidence>
<keyword evidence="1" id="KW-0820">tRNA-binding</keyword>
<dbReference type="CDD" id="cd18092">
    <property type="entry name" value="SpoU-like_TrmH"/>
    <property type="match status" value="1"/>
</dbReference>
<evidence type="ECO:0000256" key="5">
    <source>
        <dbReference type="ARBA" id="ARBA00022694"/>
    </source>
</evidence>
<proteinExistence type="predicted"/>
<evidence type="ECO:0000256" key="6">
    <source>
        <dbReference type="ARBA" id="ARBA00022884"/>
    </source>
</evidence>
<dbReference type="GO" id="GO:0002938">
    <property type="term" value="P:tRNA guanine ribose methylation"/>
    <property type="evidence" value="ECO:0007669"/>
    <property type="project" value="TreeGrafter"/>
</dbReference>
<dbReference type="InterPro" id="IPR033671">
    <property type="entry name" value="TrmH"/>
</dbReference>
<keyword evidence="5" id="KW-0819">tRNA processing</keyword>
<dbReference type="STRING" id="1192034.CAP_8405"/>